<dbReference type="InterPro" id="IPR001563">
    <property type="entry name" value="Peptidase_S10"/>
</dbReference>
<dbReference type="Pfam" id="PF00450">
    <property type="entry name" value="Peptidase_S10"/>
    <property type="match status" value="1"/>
</dbReference>
<reference evidence="8" key="1">
    <citation type="journal article" date="2023" name="bioRxiv">
        <title>Complete genome of the Medicago anthracnose fungus, Colletotrichum destructivum, reveals a mini-chromosome-like region within a core chromosome.</title>
        <authorList>
            <person name="Lapalu N."/>
            <person name="Simon A."/>
            <person name="Lu A."/>
            <person name="Plaumann P.-L."/>
            <person name="Amselem J."/>
            <person name="Pigne S."/>
            <person name="Auger A."/>
            <person name="Koch C."/>
            <person name="Dallery J.-F."/>
            <person name="O'Connell R.J."/>
        </authorList>
    </citation>
    <scope>NUCLEOTIDE SEQUENCE [LARGE SCALE GENOMIC DNA]</scope>
    <source>
        <strain evidence="8">CBS 520.97</strain>
    </source>
</reference>
<accession>A0AAX4I0H6</accession>
<gene>
    <name evidence="7" type="ORF">CDEST_01591</name>
</gene>
<dbReference type="Proteomes" id="UP001322277">
    <property type="component" value="Chromosome 1"/>
</dbReference>
<dbReference type="RefSeq" id="XP_062773801.1">
    <property type="nucleotide sequence ID" value="XM_062917750.1"/>
</dbReference>
<dbReference type="EMBL" id="CP137305">
    <property type="protein sequence ID" value="WQF76577.1"/>
    <property type="molecule type" value="Genomic_DNA"/>
</dbReference>
<keyword evidence="2 7" id="KW-0121">Carboxypeptidase</keyword>
<keyword evidence="5" id="KW-0325">Glycoprotein</keyword>
<dbReference type="GO" id="GO:0006508">
    <property type="term" value="P:proteolysis"/>
    <property type="evidence" value="ECO:0007669"/>
    <property type="project" value="UniProtKB-KW"/>
</dbReference>
<dbReference type="GO" id="GO:0004185">
    <property type="term" value="F:serine-type carboxypeptidase activity"/>
    <property type="evidence" value="ECO:0007669"/>
    <property type="project" value="InterPro"/>
</dbReference>
<name>A0AAX4I0H6_9PEZI</name>
<dbReference type="PANTHER" id="PTHR11802">
    <property type="entry name" value="SERINE PROTEASE FAMILY S10 SERINE CARBOXYPEPTIDASE"/>
    <property type="match status" value="1"/>
</dbReference>
<feature type="chain" id="PRO_5043376952" evidence="6">
    <location>
        <begin position="17"/>
        <end position="558"/>
    </location>
</feature>
<comment type="similarity">
    <text evidence="1">Belongs to the peptidase S10 family.</text>
</comment>
<evidence type="ECO:0000313" key="8">
    <source>
        <dbReference type="Proteomes" id="UP001322277"/>
    </source>
</evidence>
<evidence type="ECO:0000256" key="4">
    <source>
        <dbReference type="ARBA" id="ARBA00022801"/>
    </source>
</evidence>
<dbReference type="PRINTS" id="PR00724">
    <property type="entry name" value="CRBOXYPTASEC"/>
</dbReference>
<keyword evidence="8" id="KW-1185">Reference proteome</keyword>
<dbReference type="AlphaFoldDB" id="A0AAX4I0H6"/>
<keyword evidence="4 7" id="KW-0378">Hydrolase</keyword>
<keyword evidence="3" id="KW-0645">Protease</keyword>
<dbReference type="InterPro" id="IPR029058">
    <property type="entry name" value="AB_hydrolase_fold"/>
</dbReference>
<dbReference type="GeneID" id="87938094"/>
<feature type="signal peptide" evidence="6">
    <location>
        <begin position="1"/>
        <end position="16"/>
    </location>
</feature>
<evidence type="ECO:0000256" key="5">
    <source>
        <dbReference type="ARBA" id="ARBA00023180"/>
    </source>
</evidence>
<evidence type="ECO:0000256" key="2">
    <source>
        <dbReference type="ARBA" id="ARBA00022645"/>
    </source>
</evidence>
<sequence>MKSLTFLFAWATAVSATSFRQDGRGLRLDHSFDEDSFAAAAASPHKARPGHEKHRFLNDKTSKFSVNGTNIPSVAFDAGESYAGLLPVDTSQSANETQELYFWFFPEETPSEDKNIVIWLTGGPGCSSIGELLQENGPISWKPGTYGPVRNPWSWHRLANVVWVDQPVGTGFSRGPVTATDQRDVARQFLGFWRRFVDTFDLRGYNVHVAGSSYSGLFTPYISAAMLDARDADADDAGYFGVKGMMVLDPVLSQGVLGQDFGVARVIDYWGPAFVLNDTVRAAIAEIDDRCGYAAYVDRYLTFPPSGPQPAKIPGAFRWGDYVPECDSFTAFAEAAKDANPCFSIYNVLRTCPLPFDPVAFSEGTGYHPTDGPVYFDRADVKTAINAPADAEWRFCSKDPVFVDDLDRSQDPGPGSLPVIPGSLPVIPGIVERTGNVIIGHGLRDLIMQSTGTLLAIQNMTWAGAHGFQRRPETKLRIPYHGKADMGTLAGAGELGVWHEERGLMYFETPMAGHFLGRDAPSISFRALEILLGKVEDFGSRAPFSTEAKGLGIISEEL</sequence>
<dbReference type="SUPFAM" id="SSF53474">
    <property type="entry name" value="alpha/beta-Hydrolases"/>
    <property type="match status" value="1"/>
</dbReference>
<organism evidence="7 8">
    <name type="scientific">Colletotrichum destructivum</name>
    <dbReference type="NCBI Taxonomy" id="34406"/>
    <lineage>
        <taxon>Eukaryota</taxon>
        <taxon>Fungi</taxon>
        <taxon>Dikarya</taxon>
        <taxon>Ascomycota</taxon>
        <taxon>Pezizomycotina</taxon>
        <taxon>Sordariomycetes</taxon>
        <taxon>Hypocreomycetidae</taxon>
        <taxon>Glomerellales</taxon>
        <taxon>Glomerellaceae</taxon>
        <taxon>Colletotrichum</taxon>
        <taxon>Colletotrichum destructivum species complex</taxon>
    </lineage>
</organism>
<proteinExistence type="inferred from homology"/>
<dbReference type="PANTHER" id="PTHR11802:SF479">
    <property type="entry name" value="CARBOXYPEPTIDASE"/>
    <property type="match status" value="1"/>
</dbReference>
<protein>
    <submittedName>
        <fullName evidence="7">Peptidase S10, serine carboxypeptidase, alpha/Beta hydrolase</fullName>
    </submittedName>
</protein>
<evidence type="ECO:0000256" key="3">
    <source>
        <dbReference type="ARBA" id="ARBA00022670"/>
    </source>
</evidence>
<evidence type="ECO:0000313" key="7">
    <source>
        <dbReference type="EMBL" id="WQF76577.1"/>
    </source>
</evidence>
<dbReference type="KEGG" id="cdet:87938094"/>
<evidence type="ECO:0000256" key="1">
    <source>
        <dbReference type="ARBA" id="ARBA00009431"/>
    </source>
</evidence>
<keyword evidence="6" id="KW-0732">Signal</keyword>
<evidence type="ECO:0000256" key="6">
    <source>
        <dbReference type="SAM" id="SignalP"/>
    </source>
</evidence>
<dbReference type="Gene3D" id="3.40.50.1820">
    <property type="entry name" value="alpha/beta hydrolase"/>
    <property type="match status" value="1"/>
</dbReference>